<sequence>MATFFVDSSRQQLRATGVVDQVNVWVDDPATGRRRSSDAQEVDEQGRPLWNVEVSYLSESFGRQSTVVARVRVAAATQPTPAAFEVIHFEQLACDVRVNRAGGLVESWRADGLVSAQQVSRKQDAA</sequence>
<dbReference type="Proteomes" id="UP001157109">
    <property type="component" value="Unassembled WGS sequence"/>
</dbReference>
<comment type="caution">
    <text evidence="1">The sequence shown here is derived from an EMBL/GenBank/DDBJ whole genome shotgun (WGS) entry which is preliminary data.</text>
</comment>
<dbReference type="EMBL" id="BSUJ01000001">
    <property type="protein sequence ID" value="GMA19888.1"/>
    <property type="molecule type" value="Genomic_DNA"/>
</dbReference>
<gene>
    <name evidence="1" type="ORF">GCM10025862_19090</name>
</gene>
<proteinExistence type="predicted"/>
<reference evidence="2" key="1">
    <citation type="journal article" date="2019" name="Int. J. Syst. Evol. Microbiol.">
        <title>The Global Catalogue of Microorganisms (GCM) 10K type strain sequencing project: providing services to taxonomists for standard genome sequencing and annotation.</title>
        <authorList>
            <consortium name="The Broad Institute Genomics Platform"/>
            <consortium name="The Broad Institute Genome Sequencing Center for Infectious Disease"/>
            <person name="Wu L."/>
            <person name="Ma J."/>
        </authorList>
    </citation>
    <scope>NUCLEOTIDE SEQUENCE [LARGE SCALE GENOMIC DNA]</scope>
    <source>
        <strain evidence="2">NBRC 105830</strain>
    </source>
</reference>
<protein>
    <recommendedName>
        <fullName evidence="3">C2 domain-containing protein</fullName>
    </recommendedName>
</protein>
<dbReference type="RefSeq" id="WP_241444619.1">
    <property type="nucleotide sequence ID" value="NZ_BSUJ01000001.1"/>
</dbReference>
<name>A0ABQ6HN58_9MICO</name>
<keyword evidence="2" id="KW-1185">Reference proteome</keyword>
<evidence type="ECO:0000313" key="2">
    <source>
        <dbReference type="Proteomes" id="UP001157109"/>
    </source>
</evidence>
<accession>A0ABQ6HN58</accession>
<organism evidence="1 2">
    <name type="scientific">Arsenicicoccus piscis</name>
    <dbReference type="NCBI Taxonomy" id="673954"/>
    <lineage>
        <taxon>Bacteria</taxon>
        <taxon>Bacillati</taxon>
        <taxon>Actinomycetota</taxon>
        <taxon>Actinomycetes</taxon>
        <taxon>Micrococcales</taxon>
        <taxon>Intrasporangiaceae</taxon>
        <taxon>Arsenicicoccus</taxon>
    </lineage>
</organism>
<evidence type="ECO:0000313" key="1">
    <source>
        <dbReference type="EMBL" id="GMA19888.1"/>
    </source>
</evidence>
<evidence type="ECO:0008006" key="3">
    <source>
        <dbReference type="Google" id="ProtNLM"/>
    </source>
</evidence>